<keyword evidence="2" id="KW-1185">Reference proteome</keyword>
<dbReference type="HOGENOM" id="CLU_2310742_0_0_1"/>
<accession>A0A0E0PQC5</accession>
<sequence>MGFSSEGSINTQSGYLEARSFEISSDEISPLASEGLPLWVGPRNNCFPLSTIHAPARHDTRGEGETTKSGSSMLLQSNLSFPIVADTDWHSRAAQTNSSI</sequence>
<dbReference type="AlphaFoldDB" id="A0A0E0PQC5"/>
<dbReference type="Proteomes" id="UP000008022">
    <property type="component" value="Unassembled WGS sequence"/>
</dbReference>
<organism evidence="1 2">
    <name type="scientific">Oryza rufipogon</name>
    <name type="common">Brownbeard rice</name>
    <name type="synonym">Asian wild rice</name>
    <dbReference type="NCBI Taxonomy" id="4529"/>
    <lineage>
        <taxon>Eukaryota</taxon>
        <taxon>Viridiplantae</taxon>
        <taxon>Streptophyta</taxon>
        <taxon>Embryophyta</taxon>
        <taxon>Tracheophyta</taxon>
        <taxon>Spermatophyta</taxon>
        <taxon>Magnoliopsida</taxon>
        <taxon>Liliopsida</taxon>
        <taxon>Poales</taxon>
        <taxon>Poaceae</taxon>
        <taxon>BOP clade</taxon>
        <taxon>Oryzoideae</taxon>
        <taxon>Oryzeae</taxon>
        <taxon>Oryzinae</taxon>
        <taxon>Oryza</taxon>
    </lineage>
</organism>
<name>A0A0E0PQC5_ORYRU</name>
<evidence type="ECO:0000313" key="1">
    <source>
        <dbReference type="EnsemblPlants" id="ORUFI05G25310.1"/>
    </source>
</evidence>
<reference evidence="1" key="2">
    <citation type="submission" date="2015-06" db="UniProtKB">
        <authorList>
            <consortium name="EnsemblPlants"/>
        </authorList>
    </citation>
    <scope>IDENTIFICATION</scope>
</reference>
<dbReference type="EnsemblPlants" id="ORUFI05G25310.1">
    <property type="protein sequence ID" value="ORUFI05G25310.1"/>
    <property type="gene ID" value="ORUFI05G25310"/>
</dbReference>
<evidence type="ECO:0000313" key="2">
    <source>
        <dbReference type="Proteomes" id="UP000008022"/>
    </source>
</evidence>
<proteinExistence type="predicted"/>
<dbReference type="Gramene" id="ORUFI05G25310.1">
    <property type="protein sequence ID" value="ORUFI05G25310.1"/>
    <property type="gene ID" value="ORUFI05G25310"/>
</dbReference>
<reference evidence="2" key="1">
    <citation type="submission" date="2013-06" db="EMBL/GenBank/DDBJ databases">
        <authorList>
            <person name="Zhao Q."/>
        </authorList>
    </citation>
    <scope>NUCLEOTIDE SEQUENCE</scope>
    <source>
        <strain evidence="2">cv. W1943</strain>
    </source>
</reference>
<protein>
    <submittedName>
        <fullName evidence="1">Uncharacterized protein</fullName>
    </submittedName>
</protein>